<keyword evidence="5" id="KW-1185">Reference proteome</keyword>
<feature type="region of interest" description="Disordered" evidence="1">
    <location>
        <begin position="61"/>
        <end position="82"/>
    </location>
</feature>
<evidence type="ECO:0000313" key="4">
    <source>
        <dbReference type="EMBL" id="BDR53752.1"/>
    </source>
</evidence>
<feature type="transmembrane region" description="Helical" evidence="2">
    <location>
        <begin position="113"/>
        <end position="133"/>
    </location>
</feature>
<evidence type="ECO:0000256" key="1">
    <source>
        <dbReference type="SAM" id="MobiDB-lite"/>
    </source>
</evidence>
<accession>A0ABN6SEQ2</accession>
<keyword evidence="2" id="KW-0472">Membrane</keyword>
<dbReference type="Proteomes" id="UP001321766">
    <property type="component" value="Chromosome"/>
</dbReference>
<dbReference type="PANTHER" id="PTHR40038">
    <property type="entry name" value="MEMBRANE-ASSOCIATED PROTEIN TCAA"/>
    <property type="match status" value="1"/>
</dbReference>
<sequence>MFCTSCGAKNESDAEFCVNCGHPLEHGNKETDVSFQVQTADDTSSDGEVPEVLLDDVANQPRGQAGLAPGVKEPTAHETEKPQDQVLSFVVGQSSPTQNSLLAAPKKIQKKTIILWGSIIAVIALLAVAYMVLKSTVFSPSGQINSYVTAVSTGSLKEADKMVDPGVVNDSRVLLTDEYAKDASSRMKNIQIGSLTKEEKTKGYTVNVSYTVNGVKQSKTLAAEPAGKQFLVFDSWKITTPLVSRIKVAVPKTFDNVLINGIAVDLSKAGMNKKVVTPPSQSSSSSSDEAQYSSMNQYELPAYPGAVKVTLPESKYLKAEPAKLNTPSDVAYLSPQATDDLEKEILAKVQERINSCTASKEISKAGCDFSNGSFHDGGHPAYQDITRVVSQAPSLEKLDLSSGTFITETIRTDISYKYRYDGSDDWRNSTTSDSDTVSGSFSFKNDKLSVTINENSRSYY</sequence>
<feature type="region of interest" description="Disordered" evidence="1">
    <location>
        <begin position="274"/>
        <end position="293"/>
    </location>
</feature>
<proteinExistence type="predicted"/>
<evidence type="ECO:0000256" key="2">
    <source>
        <dbReference type="SAM" id="Phobius"/>
    </source>
</evidence>
<name>A0ABN6SEQ2_9BIFI</name>
<protein>
    <recommendedName>
        <fullName evidence="3">Zinc-ribbon domain-containing protein</fullName>
    </recommendedName>
</protein>
<dbReference type="InterPro" id="IPR026870">
    <property type="entry name" value="Zinc_ribbon_dom"/>
</dbReference>
<dbReference type="Pfam" id="PF13240">
    <property type="entry name" value="Zn_Ribbon_1"/>
    <property type="match status" value="1"/>
</dbReference>
<evidence type="ECO:0000313" key="5">
    <source>
        <dbReference type="Proteomes" id="UP001321766"/>
    </source>
</evidence>
<evidence type="ECO:0000259" key="3">
    <source>
        <dbReference type="Pfam" id="PF13240"/>
    </source>
</evidence>
<feature type="compositionally biased region" description="Low complexity" evidence="1">
    <location>
        <begin position="280"/>
        <end position="293"/>
    </location>
</feature>
<dbReference type="EMBL" id="AP026798">
    <property type="protein sequence ID" value="BDR53752.1"/>
    <property type="molecule type" value="Genomic_DNA"/>
</dbReference>
<feature type="domain" description="Zinc-ribbon" evidence="3">
    <location>
        <begin position="2"/>
        <end position="24"/>
    </location>
</feature>
<reference evidence="4 5" key="1">
    <citation type="journal article" date="2023" name="Microbiol. Spectr.">
        <title>Symbiosis of Carpenter Bees with Uncharacterized Lactic Acid Bacteria Showing NAD Auxotrophy.</title>
        <authorList>
            <person name="Kawasaki S."/>
            <person name="Ozawa K."/>
            <person name="Mori T."/>
            <person name="Yamamoto A."/>
            <person name="Ito M."/>
            <person name="Ohkuma M."/>
            <person name="Sakamoto M."/>
            <person name="Matsutani M."/>
        </authorList>
    </citation>
    <scope>NUCLEOTIDE SEQUENCE [LARGE SCALE GENOMIC DNA]</scope>
    <source>
        <strain evidence="4 5">Kim37-2</strain>
    </source>
</reference>
<keyword evidence="2" id="KW-1133">Transmembrane helix</keyword>
<organism evidence="4 5">
    <name type="scientific">Bombiscardovia nodaiensis</name>
    <dbReference type="NCBI Taxonomy" id="2932181"/>
    <lineage>
        <taxon>Bacteria</taxon>
        <taxon>Bacillati</taxon>
        <taxon>Actinomycetota</taxon>
        <taxon>Actinomycetes</taxon>
        <taxon>Bifidobacteriales</taxon>
        <taxon>Bifidobacteriaceae</taxon>
        <taxon>Bombiscardovia</taxon>
    </lineage>
</organism>
<dbReference type="PANTHER" id="PTHR40038:SF1">
    <property type="entry name" value="MEMBRANE-ASSOCIATED PROTEIN TCAA"/>
    <property type="match status" value="1"/>
</dbReference>
<gene>
    <name evidence="4" type="ORF">KIM372_16590</name>
</gene>
<keyword evidence="2" id="KW-0812">Transmembrane</keyword>